<keyword evidence="1" id="KW-0067">ATP-binding</keyword>
<evidence type="ECO:0000313" key="2">
    <source>
        <dbReference type="Proteomes" id="UP001381693"/>
    </source>
</evidence>
<proteinExistence type="predicted"/>
<dbReference type="Proteomes" id="UP001381693">
    <property type="component" value="Unassembled WGS sequence"/>
</dbReference>
<dbReference type="PANTHER" id="PTHR18934">
    <property type="entry name" value="ATP-DEPENDENT RNA HELICASE"/>
    <property type="match status" value="1"/>
</dbReference>
<keyword evidence="2" id="KW-1185">Reference proteome</keyword>
<evidence type="ECO:0000313" key="1">
    <source>
        <dbReference type="EMBL" id="KAK7057017.1"/>
    </source>
</evidence>
<name>A0AAN8WDP5_HALRR</name>
<comment type="caution">
    <text evidence="1">The sequence shown here is derived from an EMBL/GenBank/DDBJ whole genome shotgun (WGS) entry which is preliminary data.</text>
</comment>
<dbReference type="SUPFAM" id="SSF52540">
    <property type="entry name" value="P-loop containing nucleoside triphosphate hydrolases"/>
    <property type="match status" value="1"/>
</dbReference>
<dbReference type="InterPro" id="IPR027417">
    <property type="entry name" value="P-loop_NTPase"/>
</dbReference>
<dbReference type="GO" id="GO:0003724">
    <property type="term" value="F:RNA helicase activity"/>
    <property type="evidence" value="ECO:0007669"/>
    <property type="project" value="UniProtKB-EC"/>
</dbReference>
<keyword evidence="1" id="KW-0547">Nucleotide-binding</keyword>
<feature type="non-terminal residue" evidence="1">
    <location>
        <position position="63"/>
    </location>
</feature>
<reference evidence="1 2" key="1">
    <citation type="submission" date="2023-11" db="EMBL/GenBank/DDBJ databases">
        <title>Halocaridina rubra genome assembly.</title>
        <authorList>
            <person name="Smith C."/>
        </authorList>
    </citation>
    <scope>NUCLEOTIDE SEQUENCE [LARGE SCALE GENOMIC DNA]</scope>
    <source>
        <strain evidence="1">EP-1</strain>
        <tissue evidence="1">Whole</tissue>
    </source>
</reference>
<keyword evidence="1" id="KW-0378">Hydrolase</keyword>
<dbReference type="GO" id="GO:0003723">
    <property type="term" value="F:RNA binding"/>
    <property type="evidence" value="ECO:0007669"/>
    <property type="project" value="TreeGrafter"/>
</dbReference>
<gene>
    <name evidence="1" type="primary">YTHDC2_4</name>
    <name evidence="1" type="ORF">SK128_026022</name>
</gene>
<dbReference type="EC" id="3.6.4.13" evidence="1"/>
<accession>A0AAN8WDP5</accession>
<sequence length="63" mass="7232">MSYDSMVGVSCLKAVWISQASSLQRRGRAGRCQPGLCYHLFSRSRYNSFQQHQTPEILRTPLQ</sequence>
<dbReference type="GO" id="GO:0016787">
    <property type="term" value="F:hydrolase activity"/>
    <property type="evidence" value="ECO:0007669"/>
    <property type="project" value="UniProtKB-KW"/>
</dbReference>
<organism evidence="1 2">
    <name type="scientific">Halocaridina rubra</name>
    <name type="common">Hawaiian red shrimp</name>
    <dbReference type="NCBI Taxonomy" id="373956"/>
    <lineage>
        <taxon>Eukaryota</taxon>
        <taxon>Metazoa</taxon>
        <taxon>Ecdysozoa</taxon>
        <taxon>Arthropoda</taxon>
        <taxon>Crustacea</taxon>
        <taxon>Multicrustacea</taxon>
        <taxon>Malacostraca</taxon>
        <taxon>Eumalacostraca</taxon>
        <taxon>Eucarida</taxon>
        <taxon>Decapoda</taxon>
        <taxon>Pleocyemata</taxon>
        <taxon>Caridea</taxon>
        <taxon>Atyoidea</taxon>
        <taxon>Atyidae</taxon>
        <taxon>Halocaridina</taxon>
    </lineage>
</organism>
<keyword evidence="1" id="KW-0347">Helicase</keyword>
<dbReference type="PANTHER" id="PTHR18934:SF213">
    <property type="entry name" value="3'-5' RNA HELICASE YTHDC2"/>
    <property type="match status" value="1"/>
</dbReference>
<dbReference type="Gene3D" id="3.40.50.300">
    <property type="entry name" value="P-loop containing nucleotide triphosphate hydrolases"/>
    <property type="match status" value="1"/>
</dbReference>
<protein>
    <submittedName>
        <fullName evidence="1">3'-5' RNA helicase ythdc2</fullName>
        <ecNumber evidence="1">3.6.4.13</ecNumber>
    </submittedName>
</protein>
<dbReference type="EMBL" id="JAXCGZ010021176">
    <property type="protein sequence ID" value="KAK7057017.1"/>
    <property type="molecule type" value="Genomic_DNA"/>
</dbReference>
<dbReference type="AlphaFoldDB" id="A0AAN8WDP5"/>